<evidence type="ECO:0000256" key="4">
    <source>
        <dbReference type="ARBA" id="ARBA00022692"/>
    </source>
</evidence>
<keyword evidence="4 7" id="KW-0812">Transmembrane</keyword>
<proteinExistence type="inferred from homology"/>
<dbReference type="GO" id="GO:0042158">
    <property type="term" value="P:lipoprotein biosynthetic process"/>
    <property type="evidence" value="ECO:0007669"/>
    <property type="project" value="InterPro"/>
</dbReference>
<keyword evidence="5 7" id="KW-1133">Transmembrane helix</keyword>
<reference evidence="8 9" key="1">
    <citation type="journal article" date="2014" name="Genome Biol. Evol.">
        <title>Genome sequence of "Candidatus Walczuchella monophlebidarum" the flavobacterial endosymbiont of Llaveia axin axin (Hemiptera: Coccoidea: Monophlebidae).</title>
        <authorList>
            <person name="Rosas-Perez T."/>
            <person name="Rosenblueth M."/>
            <person name="Rincon-Rosales R."/>
            <person name="Mora J."/>
            <person name="Martinez-Romero E."/>
        </authorList>
    </citation>
    <scope>NUCLEOTIDE SEQUENCE [LARGE SCALE GENOMIC DNA]</scope>
    <source>
        <strain evidence="8">FNIIJ</strain>
    </source>
</reference>
<dbReference type="InterPro" id="IPR001640">
    <property type="entry name" value="Lgt"/>
</dbReference>
<keyword evidence="9" id="KW-1185">Reference proteome</keyword>
<dbReference type="HOGENOM" id="CLU_013386_1_0_10"/>
<dbReference type="KEGG" id="elv:FNIIJ_250"/>
<keyword evidence="8" id="KW-0449">Lipoprotein</keyword>
<dbReference type="EMBL" id="CP006873">
    <property type="protein sequence ID" value="AID37508.1"/>
    <property type="molecule type" value="Genomic_DNA"/>
</dbReference>
<evidence type="ECO:0000256" key="6">
    <source>
        <dbReference type="ARBA" id="ARBA00023136"/>
    </source>
</evidence>
<feature type="transmembrane region" description="Helical" evidence="7">
    <location>
        <begin position="189"/>
        <end position="208"/>
    </location>
</feature>
<comment type="similarity">
    <text evidence="1">Belongs to the Lgt family.</text>
</comment>
<dbReference type="STRING" id="1415657.FNIIJ_250"/>
<dbReference type="GO" id="GO:0005886">
    <property type="term" value="C:plasma membrane"/>
    <property type="evidence" value="ECO:0007669"/>
    <property type="project" value="InterPro"/>
</dbReference>
<organism evidence="8 9">
    <name type="scientific">Candidatus Walczuchella monophlebidarum</name>
    <dbReference type="NCBI Taxonomy" id="1415657"/>
    <lineage>
        <taxon>Bacteria</taxon>
        <taxon>Pseudomonadati</taxon>
        <taxon>Bacteroidota</taxon>
        <taxon>Flavobacteriia</taxon>
        <taxon>Flavobacteriales</taxon>
        <taxon>Candidatus Walczuchella</taxon>
    </lineage>
</organism>
<dbReference type="NCBIfam" id="TIGR00544">
    <property type="entry name" value="lgt"/>
    <property type="match status" value="1"/>
</dbReference>
<evidence type="ECO:0000313" key="8">
    <source>
        <dbReference type="EMBL" id="AID37508.1"/>
    </source>
</evidence>
<accession>A0A068DWV8</accession>
<protein>
    <submittedName>
        <fullName evidence="8">Prolipoprotein diacylglyceryl transferase</fullName>
    </submittedName>
</protein>
<dbReference type="AlphaFoldDB" id="A0A068DWV8"/>
<dbReference type="PANTHER" id="PTHR30589:SF0">
    <property type="entry name" value="PHOSPHATIDYLGLYCEROL--PROLIPOPROTEIN DIACYLGLYCERYL TRANSFERASE"/>
    <property type="match status" value="1"/>
</dbReference>
<dbReference type="Proteomes" id="UP000027148">
    <property type="component" value="Chromosome"/>
</dbReference>
<evidence type="ECO:0000256" key="3">
    <source>
        <dbReference type="ARBA" id="ARBA00022679"/>
    </source>
</evidence>
<feature type="transmembrane region" description="Helical" evidence="7">
    <location>
        <begin position="34"/>
        <end position="55"/>
    </location>
</feature>
<dbReference type="PANTHER" id="PTHR30589">
    <property type="entry name" value="PROLIPOPROTEIN DIACYLGLYCERYL TRANSFERASE"/>
    <property type="match status" value="1"/>
</dbReference>
<dbReference type="Pfam" id="PF01790">
    <property type="entry name" value="LGT"/>
    <property type="match status" value="1"/>
</dbReference>
<evidence type="ECO:0000256" key="1">
    <source>
        <dbReference type="ARBA" id="ARBA00007150"/>
    </source>
</evidence>
<keyword evidence="6 7" id="KW-0472">Membrane</keyword>
<feature type="transmembrane region" description="Helical" evidence="7">
    <location>
        <begin position="220"/>
        <end position="245"/>
    </location>
</feature>
<gene>
    <name evidence="8" type="primary">lgt</name>
    <name evidence="8" type="ORF">FNIIJ_250</name>
</gene>
<keyword evidence="3 8" id="KW-0808">Transferase</keyword>
<sequence>MFFLAFLSGWILMNLFYRKERIETRSLDSLFIYTVLGTIIGARFGHILFYNLIFFKNHCMEAFFPVWENPKEGYEFIGYRGLSSHGAAIGLIISNWLYSKRIIKKPFLWISDRICIPITLGGVFVRIGNFFNYEIVGKPTDLPWAVKFIKMDREYGKLVPRHPTQLYESLADLCIFFILLLIFHNKKQYLGYITGLFFILLWSVRFIIEFVKEPQGREILHISILNTGQLLSIPFIILGFFIMGLEKICQYYEHYKRTIIL</sequence>
<keyword evidence="2" id="KW-1003">Cell membrane</keyword>
<evidence type="ECO:0000313" key="9">
    <source>
        <dbReference type="Proteomes" id="UP000027148"/>
    </source>
</evidence>
<dbReference type="GO" id="GO:0008961">
    <property type="term" value="F:phosphatidylglycerol-prolipoprotein diacylglyceryl transferase activity"/>
    <property type="evidence" value="ECO:0007669"/>
    <property type="project" value="InterPro"/>
</dbReference>
<name>A0A068DWV8_9FLAO</name>
<evidence type="ECO:0000256" key="2">
    <source>
        <dbReference type="ARBA" id="ARBA00022475"/>
    </source>
</evidence>
<evidence type="ECO:0000256" key="5">
    <source>
        <dbReference type="ARBA" id="ARBA00022989"/>
    </source>
</evidence>
<feature type="transmembrane region" description="Helical" evidence="7">
    <location>
        <begin position="166"/>
        <end position="183"/>
    </location>
</feature>
<evidence type="ECO:0000256" key="7">
    <source>
        <dbReference type="SAM" id="Phobius"/>
    </source>
</evidence>